<comment type="caution">
    <text evidence="1">The sequence shown here is derived from an EMBL/GenBank/DDBJ whole genome shotgun (WGS) entry which is preliminary data.</text>
</comment>
<gene>
    <name evidence="1" type="ORF">HF521_022579</name>
</gene>
<proteinExistence type="predicted"/>
<sequence>MDGTKSKNSKQRAECLEELCSLVGRRNPCAKSAIETLLSIMNHLSLIENGSESKVEARLKRAMKHSVSTTQTSQSTEQVAKVQASAGSSIASAVLRLLTSLDIRRLRALKLIYGLQSNSKVPC</sequence>
<reference evidence="1" key="1">
    <citation type="submission" date="2020-08" db="EMBL/GenBank/DDBJ databases">
        <title>Chromosome-level assembly of Southern catfish (Silurus meridionalis) provides insights into visual adaptation to the nocturnal and benthic lifestyles.</title>
        <authorList>
            <person name="Zhang Y."/>
            <person name="Wang D."/>
            <person name="Peng Z."/>
        </authorList>
    </citation>
    <scope>NUCLEOTIDE SEQUENCE</scope>
    <source>
        <strain evidence="1">SWU-2019-XX</strain>
        <tissue evidence="1">Muscle</tissue>
    </source>
</reference>
<keyword evidence="2" id="KW-1185">Reference proteome</keyword>
<accession>A0A8T0B9N3</accession>
<dbReference type="EMBL" id="JABFDY010000009">
    <property type="protein sequence ID" value="KAF7703572.1"/>
    <property type="molecule type" value="Genomic_DNA"/>
</dbReference>
<evidence type="ECO:0000313" key="2">
    <source>
        <dbReference type="Proteomes" id="UP000606274"/>
    </source>
</evidence>
<protein>
    <submittedName>
        <fullName evidence="1">Uncharacterized protein</fullName>
    </submittedName>
</protein>
<dbReference type="AlphaFoldDB" id="A0A8T0B9N3"/>
<organism evidence="1 2">
    <name type="scientific">Silurus meridionalis</name>
    <name type="common">Southern catfish</name>
    <name type="synonym">Silurus soldatovi meridionalis</name>
    <dbReference type="NCBI Taxonomy" id="175797"/>
    <lineage>
        <taxon>Eukaryota</taxon>
        <taxon>Metazoa</taxon>
        <taxon>Chordata</taxon>
        <taxon>Craniata</taxon>
        <taxon>Vertebrata</taxon>
        <taxon>Euteleostomi</taxon>
        <taxon>Actinopterygii</taxon>
        <taxon>Neopterygii</taxon>
        <taxon>Teleostei</taxon>
        <taxon>Ostariophysi</taxon>
        <taxon>Siluriformes</taxon>
        <taxon>Siluridae</taxon>
        <taxon>Silurus</taxon>
    </lineage>
</organism>
<dbReference type="Proteomes" id="UP000606274">
    <property type="component" value="Unassembled WGS sequence"/>
</dbReference>
<evidence type="ECO:0000313" key="1">
    <source>
        <dbReference type="EMBL" id="KAF7703572.1"/>
    </source>
</evidence>
<name>A0A8T0B9N3_SILME</name>